<accession>A0ABY8PT37</accession>
<dbReference type="InterPro" id="IPR029056">
    <property type="entry name" value="Ribokinase-like"/>
</dbReference>
<feature type="domain" description="Pyridoxamine kinase/Phosphomethylpyrimidine kinase" evidence="1">
    <location>
        <begin position="119"/>
        <end position="205"/>
    </location>
</feature>
<sequence>MLVFSGFDPSGGAGILQDISIMKMFKISPKAIISAYTVQNEKEFKSVEFRENFEEFDLFDKFSLIKVGMANSKQIKILRKRYNEAKIIWNPIIKTSTGYTIISPNDVNEGSKYVDLMIMNSEEYEITDIKCDVIITGGHKNTEKIEILYKNKKFYSQRYEKQLHGTGCIFSSLITAHIYMGYTIEESINASLYYMDKMVKNSEFSVETENMVYEYHKNYILEELWKIKSEINKLGKYTIPEVGQNIVFALPEAENEYDVGKFPGRIHKLGDEINFIHEPAFFGKSHMARAVIATMKYFPWIRSAMNIKYEKKYIEKAKEKGYKTFYLDRTQEPIEIQTKEGHSIPYGLSNIYDIAKEPIDFVWDDGFYGKEAMIGFLEETHRRL</sequence>
<dbReference type="InterPro" id="IPR019293">
    <property type="entry name" value="ThiN"/>
</dbReference>
<keyword evidence="4" id="KW-1185">Reference proteome</keyword>
<organism evidence="3 4">
    <name type="scientific">Marinitoga aeolica</name>
    <dbReference type="NCBI Taxonomy" id="2809031"/>
    <lineage>
        <taxon>Bacteria</taxon>
        <taxon>Thermotogati</taxon>
        <taxon>Thermotogota</taxon>
        <taxon>Thermotogae</taxon>
        <taxon>Petrotogales</taxon>
        <taxon>Petrotogaceae</taxon>
        <taxon>Marinitoga</taxon>
    </lineage>
</organism>
<evidence type="ECO:0000259" key="2">
    <source>
        <dbReference type="Pfam" id="PF10120"/>
    </source>
</evidence>
<dbReference type="Pfam" id="PF08543">
    <property type="entry name" value="Phos_pyr_kin"/>
    <property type="match status" value="2"/>
</dbReference>
<dbReference type="SUPFAM" id="SSF53639">
    <property type="entry name" value="AraD/HMP-PK domain-like"/>
    <property type="match status" value="1"/>
</dbReference>
<dbReference type="Gene3D" id="3.40.1190.20">
    <property type="match status" value="2"/>
</dbReference>
<evidence type="ECO:0000313" key="3">
    <source>
        <dbReference type="EMBL" id="WGS65678.1"/>
    </source>
</evidence>
<keyword evidence="3" id="KW-0418">Kinase</keyword>
<dbReference type="PANTHER" id="PTHR20858">
    <property type="entry name" value="PHOSPHOMETHYLPYRIMIDINE KINASE"/>
    <property type="match status" value="1"/>
</dbReference>
<proteinExistence type="predicted"/>
<dbReference type="SUPFAM" id="SSF53613">
    <property type="entry name" value="Ribokinase-like"/>
    <property type="match status" value="1"/>
</dbReference>
<gene>
    <name evidence="3" type="ORF">JRV97_03760</name>
</gene>
<dbReference type="Gene3D" id="3.40.225.10">
    <property type="entry name" value="Class II aldolase/adducin N-terminal domain"/>
    <property type="match status" value="1"/>
</dbReference>
<dbReference type="EMBL" id="CP069362">
    <property type="protein sequence ID" value="WGS65678.1"/>
    <property type="molecule type" value="Genomic_DNA"/>
</dbReference>
<name>A0ABY8PT37_9BACT</name>
<reference evidence="3 4" key="1">
    <citation type="submission" date="2021-02" db="EMBL/GenBank/DDBJ databases">
        <title>Characterization of Marinitoga sp. nov. str. BP5-C20A.</title>
        <authorList>
            <person name="Erauso G."/>
            <person name="Postec A."/>
        </authorList>
    </citation>
    <scope>NUCLEOTIDE SEQUENCE [LARGE SCALE GENOMIC DNA]</scope>
    <source>
        <strain evidence="3 4">BP5-C20A</strain>
    </source>
</reference>
<dbReference type="InterPro" id="IPR013749">
    <property type="entry name" value="PM/HMP-P_kinase-1"/>
</dbReference>
<feature type="domain" description="Pyridoxamine kinase/Phosphomethylpyrimidine kinase" evidence="1">
    <location>
        <begin position="8"/>
        <end position="111"/>
    </location>
</feature>
<evidence type="ECO:0000259" key="1">
    <source>
        <dbReference type="Pfam" id="PF08543"/>
    </source>
</evidence>
<dbReference type="RefSeq" id="WP_281000317.1">
    <property type="nucleotide sequence ID" value="NZ_CP069362.1"/>
</dbReference>
<feature type="domain" description="Thiamine-phosphate synthase ThiN" evidence="2">
    <location>
        <begin position="237"/>
        <end position="380"/>
    </location>
</feature>
<dbReference type="Proteomes" id="UP001232493">
    <property type="component" value="Chromosome"/>
</dbReference>
<protein>
    <submittedName>
        <fullName evidence="3">Bifunctional hydroxymethylpyrimidine kinase/phosphomethylpyrimidine kinase</fullName>
    </submittedName>
</protein>
<dbReference type="InterPro" id="IPR036409">
    <property type="entry name" value="Aldolase_II/adducin_N_sf"/>
</dbReference>
<evidence type="ECO:0000313" key="4">
    <source>
        <dbReference type="Proteomes" id="UP001232493"/>
    </source>
</evidence>
<dbReference type="PANTHER" id="PTHR20858:SF17">
    <property type="entry name" value="HYDROXYMETHYLPYRIMIDINE_PHOSPHOMETHYLPYRIMIDINE KINASE THI20-RELATED"/>
    <property type="match status" value="1"/>
</dbReference>
<dbReference type="GO" id="GO:0016301">
    <property type="term" value="F:kinase activity"/>
    <property type="evidence" value="ECO:0007669"/>
    <property type="project" value="UniProtKB-KW"/>
</dbReference>
<dbReference type="Pfam" id="PF10120">
    <property type="entry name" value="ThiN"/>
    <property type="match status" value="1"/>
</dbReference>
<keyword evidence="3" id="KW-0808">Transferase</keyword>